<organism evidence="2 3">
    <name type="scientific">Nyssa sinensis</name>
    <dbReference type="NCBI Taxonomy" id="561372"/>
    <lineage>
        <taxon>Eukaryota</taxon>
        <taxon>Viridiplantae</taxon>
        <taxon>Streptophyta</taxon>
        <taxon>Embryophyta</taxon>
        <taxon>Tracheophyta</taxon>
        <taxon>Spermatophyta</taxon>
        <taxon>Magnoliopsida</taxon>
        <taxon>eudicotyledons</taxon>
        <taxon>Gunneridae</taxon>
        <taxon>Pentapetalae</taxon>
        <taxon>asterids</taxon>
        <taxon>Cornales</taxon>
        <taxon>Nyssaceae</taxon>
        <taxon>Nyssa</taxon>
    </lineage>
</organism>
<gene>
    <name evidence="2" type="ORF">F0562_006896</name>
</gene>
<reference evidence="2 3" key="1">
    <citation type="submission" date="2019-09" db="EMBL/GenBank/DDBJ databases">
        <title>A chromosome-level genome assembly of the Chinese tupelo Nyssa sinensis.</title>
        <authorList>
            <person name="Yang X."/>
            <person name="Kang M."/>
            <person name="Yang Y."/>
            <person name="Xiong H."/>
            <person name="Wang M."/>
            <person name="Zhang Z."/>
            <person name="Wang Z."/>
            <person name="Wu H."/>
            <person name="Ma T."/>
            <person name="Liu J."/>
            <person name="Xi Z."/>
        </authorList>
    </citation>
    <scope>NUCLEOTIDE SEQUENCE [LARGE SCALE GENOMIC DNA]</scope>
    <source>
        <strain evidence="2">J267</strain>
        <tissue evidence="2">Leaf</tissue>
    </source>
</reference>
<feature type="compositionally biased region" description="Polar residues" evidence="1">
    <location>
        <begin position="173"/>
        <end position="186"/>
    </location>
</feature>
<feature type="compositionally biased region" description="Low complexity" evidence="1">
    <location>
        <begin position="125"/>
        <end position="137"/>
    </location>
</feature>
<dbReference type="EMBL" id="CM018043">
    <property type="protein sequence ID" value="KAA8531962.1"/>
    <property type="molecule type" value="Genomic_DNA"/>
</dbReference>
<evidence type="ECO:0008006" key="4">
    <source>
        <dbReference type="Google" id="ProtNLM"/>
    </source>
</evidence>
<dbReference type="PANTHER" id="PTHR34222:SF99">
    <property type="entry name" value="PROTEIN, PUTATIVE-RELATED"/>
    <property type="match status" value="1"/>
</dbReference>
<dbReference type="PANTHER" id="PTHR34222">
    <property type="entry name" value="GAG_PRE-INTEGRS DOMAIN-CONTAINING PROTEIN"/>
    <property type="match status" value="1"/>
</dbReference>
<dbReference type="Proteomes" id="UP000325577">
    <property type="component" value="Linkage Group LG2"/>
</dbReference>
<accession>A0A5J5AQC9</accession>
<proteinExistence type="predicted"/>
<name>A0A5J5AQC9_9ASTE</name>
<protein>
    <recommendedName>
        <fullName evidence="4">Retrotransposon gag domain-containing protein</fullName>
    </recommendedName>
</protein>
<sequence length="433" mass="47523">MNLRQEQSSVSIYFTKLKTIWEELSNYRPNCSCGKCSCDGVKNLNDHHQMEYIMSFLMGLDDSFSQVHGQLLLMDPMPPINRVFSLIVQEEQQTRTNPSSDSSNSTGTMVFAVKTDAAKSGGSGSQNSQNSNSNASKNQKRDRPYCTHYKILGHTVDRCYKIHGYLPGYKFRSNNNSNVAAHQGSTSDDRSDQSNSFGSFVQNLNSNQYQQLMSMLSTHLSSSAKVTNAPDPSQTNCLADQVTDPFPDLVLPHSSLQAHFIPDLASSHVHDPPVTSGVPTDLPIDRHDSNSPIVSSLGPSPFGVASTSAANIPIDDIPAIAPSPSGGVVLRKSTKMFHQPNYLKDYHCNLLTGSSTHASTSASYTISNYISYHGLSDSHKQFVEEIENKIEVADALAVELHQHFSYSVSAMKTTSYHLSQGDLTLFTKLSIEK</sequence>
<dbReference type="AlphaFoldDB" id="A0A5J5AQC9"/>
<evidence type="ECO:0000313" key="2">
    <source>
        <dbReference type="EMBL" id="KAA8531962.1"/>
    </source>
</evidence>
<dbReference type="OrthoDB" id="1717805at2759"/>
<evidence type="ECO:0000313" key="3">
    <source>
        <dbReference type="Proteomes" id="UP000325577"/>
    </source>
</evidence>
<feature type="region of interest" description="Disordered" evidence="1">
    <location>
        <begin position="117"/>
        <end position="142"/>
    </location>
</feature>
<keyword evidence="3" id="KW-1185">Reference proteome</keyword>
<feature type="region of interest" description="Disordered" evidence="1">
    <location>
        <begin position="173"/>
        <end position="200"/>
    </location>
</feature>
<evidence type="ECO:0000256" key="1">
    <source>
        <dbReference type="SAM" id="MobiDB-lite"/>
    </source>
</evidence>